<feature type="domain" description="DUF11" evidence="7">
    <location>
        <begin position="545"/>
        <end position="651"/>
    </location>
</feature>
<dbReference type="PANTHER" id="PTHR23303:SF15">
    <property type="entry name" value="COLOSSIN-A"/>
    <property type="match status" value="1"/>
</dbReference>
<feature type="signal peptide" evidence="6">
    <location>
        <begin position="1"/>
        <end position="27"/>
    </location>
</feature>
<feature type="domain" description="SD-repeat containing protein B" evidence="8">
    <location>
        <begin position="1798"/>
        <end position="1892"/>
    </location>
</feature>
<feature type="domain" description="DUF11" evidence="7">
    <location>
        <begin position="692"/>
        <end position="795"/>
    </location>
</feature>
<evidence type="ECO:0000256" key="3">
    <source>
        <dbReference type="ARBA" id="ARBA00022729"/>
    </source>
</evidence>
<dbReference type="NCBIfam" id="TIGR04226">
    <property type="entry name" value="RrgB_K2N_iso_D2"/>
    <property type="match status" value="1"/>
</dbReference>
<sequence length="2417" mass="250396">MKFLLRSLLIAALLAAGITVPATVATAAGTPDVELTRQVSASTLYGSDVSVTLSAQQTSGSNAYNLTFTDVLPAGATLEDSTYPVSETIALAGGATKLIWNNVADLSSGVVVPLTYSFSYNTTTYDVGDSFTSEAEAFVNSNPRVLVKFNPTTGNVITSSRTGWDAAESTTLLVPFVLDKAEPSTEAELQRGVHDNKTVYTLTITNNSVNDSTNFSITDYLPAGLEFLGCSNQDNSAAATEEYPGSGRIDDTPLPATVDCAGFVPTSETVTVDPDGSGPLPNDVYTKVDWTSLGTIAAGDTLTIKYAAAIPLRENVDIDGEATANLDNNTGDLTEDEQSLTNYAVATGTYGGTVYTDDASATITAEDVAIQKSADETSISQGATTVWTLSFQSSEYALSTSIITVTDTIPDGLDYVSSSLAPESVVTSQADGTITVTWDADAFAAASDSGEITVTTQTRENYRNGGGPVSSNDSWTNSVDLSATATIITANDGSTSELPVVDDSSAGQTARGIEIDKKVAEPASIATTCADATGLSFSDTVTGPFHPGDRVCYELTVTFPGSLDTLDNQVNDFLPAGFTYESFEYTAVSTVTDTDGVTFTNIAGDPLLTWNIGDVDAATVFQVLVTAKITDPAAIADGDITANIMKMTYENTAGNVFQLRDQADTLVEKPIVTLSKGITHLNTDAVNNGPLDTLTVQATDRVTYAVVVTNSGSQDADDVSVRDNLPTLLECSDLQNISDSGVCGANPSLPRSIEWTIPSLDAGDSYTVTYDVITPADSSAGDTFLNTAGVRTYDAVTNTGDPQVYVPVNNIDPTLEDDANSVEAKDTASTNLRRPTLVKTATTSITESGNNAAGQATVGETVTYSVTTTIPQGSTVYVNPTVTDVVNSRYEIIGTPTFTVNGGASQNATVTGQTVRALIGANYINPANSGDDDVILSITVRVLDAANVTRGTGITNTATLTWERVNGTADSEQSNRTTTRVVEPDINITKKSNAVSGQVEAGQIVTYTLELRNASGANVSTAHDTTVVDQVPTTIQPVDASNTPVTSSQTLPGGGYWDNAARTITFSVATIVPGAGPDLTYSARVVDPLLSGATIVNTVGAITTSIAGGNSNERTAVSPLGTEANGYQANDDLTLRAPELGVSKSASPGTRTIGEVITYTVDVTIPKDVVAYDATIIDTMPTNVRFGQFLDSTCDQNGSPCAAEASLIGSPTATDRTVGYFIGDIDPAEAEVRTVTITYTGIVTTAAASGNTLVNTVRPYWNNTDTITGTPTTVPAPGDFDKVGTPSTANVSVIEPRLTIDKDVAGQVGDSDTRRAKPGEALEYTIVVRNAGNAPAYDVEVTDTPDARVTDYTSAGVVGVTPTDIDPSDGTLGWTIAGPIAAGASVTITYTVTMPVVDETSELVTAREVINTADVPHYFGVAPGDQVSGIDYKDYDNVTPDVVSVELDLASIGDFIWFDVNNDGVQDATEPALEGVGVTVLYAGADGVFGNADDETFTRTTDSNGEYLVTQLPGGTYRVTVDASTLPAGMAPSYDLDGTTATPNGIWQGTLAENDKKRDVDFGYTGTGSIGDFIWFDQNKDGVQDANEPGLPGATVTVVSGGLDGDLSTTADNITYTTSTDADGKYTVGLLPAGPYTVSVSDLPAGYAVVSDPNGGTSATSTTSLTAGQNRVDQDFGYAGTASIGDYVWIDRNGDGVQDADEPGIFGAEVELTWFGEDGVLGGGDDGVFTTTTDGDGLYSFPNLLPGNFSVAVTGGLPAGATNSYDRDGDSDSEAPVSLTVGQAVTDVDFGYDVTSVIGDRVWWDRNKDGVQDSNEPGLAGVKILVTYLGTDGVLGGTGAAGDLEFEATTDSNGNWTVTEIPDGNYIVEVVSGVPAGFSPTFDNDSGTTSPDEESAVTLVGSDLMQDFGYAGNSSISDTVWLDLNKDGVKDAGEPGLPGAEVTLVWFGPDGVAGGGDDVTFVETTDSNGEYLFDGLPEGNYTVTVDTDTLPSGLEATFDADAGPNQPTARTAASNVGPNSTTAVGLPAATDLDNIDFGYVGTGKIGDTVWLDQNGDGVVDATEPGIAEVDVTLTWAGLDGILGNADDVVSTTKTDNAGNYLFEDLPSGLFTVELSGLPAGLTSTVDPDGGADDQSELTLAGAEENLDQDFGYRGDAGVGDLLWLDVDNDGVQGTNEPGLPGIVITVTSPGFDGIFGNEDDIIVTTTTDENGNYLVEGLPAGEVKVSYDPTTLTEGYVPSSDLDGDVLFETTATLVSGETLLDVDFIVVGSATLNGIVFDDPNGNGVRDSGDRGIPNAELDVVWDGPNGPVTVRVTTDANGAWELTNLPAGTYTATVDLASVDAEYRPSTGTSSTVELPAFGERSVIQGLTTLMLAFTGSNIAFGGLLAGLLLLSGLLLLLPARRVRGGGKRVLAITE</sequence>
<feature type="domain" description="SD-repeat containing protein B" evidence="8">
    <location>
        <begin position="1915"/>
        <end position="2039"/>
    </location>
</feature>
<keyword evidence="2" id="KW-0964">Secreted</keyword>
<dbReference type="InterPro" id="IPR001434">
    <property type="entry name" value="OmcB-like_DUF11"/>
</dbReference>
<keyword evidence="5" id="KW-0812">Transmembrane</keyword>
<comment type="subcellular location">
    <subcellularLocation>
        <location evidence="1">Secreted</location>
    </subcellularLocation>
</comment>
<comment type="caution">
    <text evidence="9">The sequence shown here is derived from an EMBL/GenBank/DDBJ whole genome shotgun (WGS) entry which is preliminary data.</text>
</comment>
<evidence type="ECO:0000313" key="9">
    <source>
        <dbReference type="EMBL" id="PJJ81211.1"/>
    </source>
</evidence>
<dbReference type="InterPro" id="IPR026466">
    <property type="entry name" value="Fim_isopep_form_D2_dom"/>
</dbReference>
<evidence type="ECO:0000256" key="4">
    <source>
        <dbReference type="SAM" id="MobiDB-lite"/>
    </source>
</evidence>
<evidence type="ECO:0000256" key="1">
    <source>
        <dbReference type="ARBA" id="ARBA00004613"/>
    </source>
</evidence>
<gene>
    <name evidence="9" type="ORF">CLV85_0382</name>
</gene>
<feature type="domain" description="SD-repeat containing protein B" evidence="8">
    <location>
        <begin position="2157"/>
        <end position="2240"/>
    </location>
</feature>
<dbReference type="NCBIfam" id="TIGR01451">
    <property type="entry name" value="B_ant_repeat"/>
    <property type="match status" value="3"/>
</dbReference>
<reference evidence="9 10" key="1">
    <citation type="submission" date="2017-11" db="EMBL/GenBank/DDBJ databases">
        <title>Genomic Encyclopedia of Archaeal and Bacterial Type Strains, Phase II (KMG-II): From Individual Species to Whole Genera.</title>
        <authorList>
            <person name="Goeker M."/>
        </authorList>
    </citation>
    <scope>NUCLEOTIDE SEQUENCE [LARGE SCALE GENOMIC DNA]</scope>
    <source>
        <strain evidence="9 10">DSM 16400</strain>
    </source>
</reference>
<dbReference type="InterPro" id="IPR051417">
    <property type="entry name" value="SDr/BOS_complex"/>
</dbReference>
<dbReference type="PANTHER" id="PTHR23303">
    <property type="entry name" value="CARBOXYPEPTIDASE REGULATORY REGION-CONTAINING"/>
    <property type="match status" value="1"/>
</dbReference>
<evidence type="ECO:0000256" key="2">
    <source>
        <dbReference type="ARBA" id="ARBA00022525"/>
    </source>
</evidence>
<feature type="domain" description="SD-repeat containing protein B" evidence="8">
    <location>
        <begin position="1682"/>
        <end position="1780"/>
    </location>
</feature>
<dbReference type="InterPro" id="IPR033764">
    <property type="entry name" value="Sdr_B"/>
</dbReference>
<dbReference type="RefSeq" id="WP_100387920.1">
    <property type="nucleotide sequence ID" value="NZ_BMZU01000001.1"/>
</dbReference>
<feature type="domain" description="SD-repeat containing protein B" evidence="8">
    <location>
        <begin position="2044"/>
        <end position="2135"/>
    </location>
</feature>
<evidence type="ECO:0000256" key="5">
    <source>
        <dbReference type="SAM" id="Phobius"/>
    </source>
</evidence>
<keyword evidence="10" id="KW-1185">Reference proteome</keyword>
<dbReference type="Pfam" id="PF17210">
    <property type="entry name" value="SdrD_B"/>
    <property type="match status" value="8"/>
</dbReference>
<keyword evidence="5" id="KW-0472">Membrane</keyword>
<proteinExistence type="predicted"/>
<dbReference type="GO" id="GO:0005576">
    <property type="term" value="C:extracellular region"/>
    <property type="evidence" value="ECO:0007669"/>
    <property type="project" value="UniProtKB-SubCell"/>
</dbReference>
<feature type="domain" description="SD-repeat containing protein B" evidence="8">
    <location>
        <begin position="2275"/>
        <end position="2338"/>
    </location>
</feature>
<feature type="domain" description="SD-repeat containing protein B" evidence="8">
    <location>
        <begin position="1450"/>
        <end position="1540"/>
    </location>
</feature>
<evidence type="ECO:0000256" key="6">
    <source>
        <dbReference type="SAM" id="SignalP"/>
    </source>
</evidence>
<keyword evidence="5" id="KW-1133">Transmembrane helix</keyword>
<dbReference type="Gene3D" id="2.60.40.740">
    <property type="match status" value="2"/>
</dbReference>
<dbReference type="Gene3D" id="2.60.40.10">
    <property type="entry name" value="Immunoglobulins"/>
    <property type="match status" value="9"/>
</dbReference>
<dbReference type="InterPro" id="IPR047589">
    <property type="entry name" value="DUF11_rpt"/>
</dbReference>
<organism evidence="9 10">
    <name type="scientific">Salinibacterium amurskyense</name>
    <dbReference type="NCBI Taxonomy" id="205941"/>
    <lineage>
        <taxon>Bacteria</taxon>
        <taxon>Bacillati</taxon>
        <taxon>Actinomycetota</taxon>
        <taxon>Actinomycetes</taxon>
        <taxon>Micrococcales</taxon>
        <taxon>Microbacteriaceae</taxon>
        <taxon>Salinibacterium</taxon>
    </lineage>
</organism>
<feature type="region of interest" description="Disordered" evidence="4">
    <location>
        <begin position="1999"/>
        <end position="2019"/>
    </location>
</feature>
<protein>
    <submittedName>
        <fullName evidence="9">Putative repeat protein (TIGR01451 family)/fimbrial isopeptide formation D2 family protein</fullName>
    </submittedName>
</protein>
<name>A0A2M9D674_9MICO</name>
<evidence type="ECO:0000259" key="8">
    <source>
        <dbReference type="Pfam" id="PF17210"/>
    </source>
</evidence>
<dbReference type="SUPFAM" id="SSF117074">
    <property type="entry name" value="Hypothetical protein PA1324"/>
    <property type="match status" value="8"/>
</dbReference>
<evidence type="ECO:0000259" key="7">
    <source>
        <dbReference type="Pfam" id="PF01345"/>
    </source>
</evidence>
<accession>A0A2M9D674</accession>
<feature type="chain" id="PRO_5014715183" evidence="6">
    <location>
        <begin position="28"/>
        <end position="2417"/>
    </location>
</feature>
<dbReference type="Proteomes" id="UP000231742">
    <property type="component" value="Unassembled WGS sequence"/>
</dbReference>
<dbReference type="EMBL" id="PGFH01000001">
    <property type="protein sequence ID" value="PJJ81211.1"/>
    <property type="molecule type" value="Genomic_DNA"/>
</dbReference>
<keyword evidence="3 6" id="KW-0732">Signal</keyword>
<dbReference type="InterPro" id="IPR013783">
    <property type="entry name" value="Ig-like_fold"/>
</dbReference>
<evidence type="ECO:0000313" key="10">
    <source>
        <dbReference type="Proteomes" id="UP000231742"/>
    </source>
</evidence>
<feature type="compositionally biased region" description="Polar residues" evidence="4">
    <location>
        <begin position="2005"/>
        <end position="2019"/>
    </location>
</feature>
<dbReference type="GO" id="GO:0005975">
    <property type="term" value="P:carbohydrate metabolic process"/>
    <property type="evidence" value="ECO:0007669"/>
    <property type="project" value="UniProtKB-ARBA"/>
</dbReference>
<feature type="domain" description="DUF11" evidence="7">
    <location>
        <begin position="1312"/>
        <end position="1415"/>
    </location>
</feature>
<dbReference type="OrthoDB" id="3169091at2"/>
<dbReference type="Pfam" id="PF01345">
    <property type="entry name" value="DUF11"/>
    <property type="match status" value="3"/>
</dbReference>
<feature type="domain" description="SD-repeat containing protein B" evidence="8">
    <location>
        <begin position="1569"/>
        <end position="1659"/>
    </location>
</feature>
<feature type="transmembrane region" description="Helical" evidence="5">
    <location>
        <begin position="2381"/>
        <end position="2400"/>
    </location>
</feature>